<keyword evidence="5" id="KW-0732">Signal</keyword>
<evidence type="ECO:0000256" key="2">
    <source>
        <dbReference type="ARBA" id="ARBA00023136"/>
    </source>
</evidence>
<dbReference type="SUPFAM" id="SSF103088">
    <property type="entry name" value="OmpA-like"/>
    <property type="match status" value="1"/>
</dbReference>
<dbReference type="InterPro" id="IPR006665">
    <property type="entry name" value="OmpA-like"/>
</dbReference>
<evidence type="ECO:0000256" key="1">
    <source>
        <dbReference type="ARBA" id="ARBA00004442"/>
    </source>
</evidence>
<feature type="chain" id="PRO_5010530300" evidence="5">
    <location>
        <begin position="20"/>
        <end position="588"/>
    </location>
</feature>
<keyword evidence="2 4" id="KW-0472">Membrane</keyword>
<dbReference type="Proteomes" id="UP000190150">
    <property type="component" value="Unassembled WGS sequence"/>
</dbReference>
<dbReference type="PRINTS" id="PR01021">
    <property type="entry name" value="OMPADOMAIN"/>
</dbReference>
<dbReference type="PROSITE" id="PS51123">
    <property type="entry name" value="OMPA_2"/>
    <property type="match status" value="1"/>
</dbReference>
<evidence type="ECO:0000259" key="6">
    <source>
        <dbReference type="PROSITE" id="PS51123"/>
    </source>
</evidence>
<keyword evidence="3" id="KW-0998">Cell outer membrane</keyword>
<dbReference type="RefSeq" id="WP_079640965.1">
    <property type="nucleotide sequence ID" value="NZ_FUZF01000002.1"/>
</dbReference>
<evidence type="ECO:0000313" key="8">
    <source>
        <dbReference type="Proteomes" id="UP000190150"/>
    </source>
</evidence>
<evidence type="ECO:0000256" key="5">
    <source>
        <dbReference type="SAM" id="SignalP"/>
    </source>
</evidence>
<gene>
    <name evidence="7" type="ORF">SAMN05660841_00545</name>
</gene>
<dbReference type="PANTHER" id="PTHR30329">
    <property type="entry name" value="STATOR ELEMENT OF FLAGELLAR MOTOR COMPLEX"/>
    <property type="match status" value="1"/>
</dbReference>
<name>A0A1T5BCD2_9SPHI</name>
<sequence>MKRLLLALMLFGITFLANVQGQEKGDLQIGVQGGASFPIKKYKEIGEVKTGFYSGLFVDKYFNGNRFGLGIDARYIRNDISKMDSFYFENGSISTKYKNDDWFEDYLFTLGPTYKVTKNRFHAEAYVRGGVMIQYFPEYVRTLSYSDTRGSYDYPIKSTDNDSTNKANSWAGLGGLRFNYRIGSNFAVFAHIDYVQTFGAKFGGKASKFTVKQSVETANPIVSTTTIKGYLDHYEEVPVVRHTFHQTIQAGVGVKYMFGKSKPVEGPLIAPDKPRYDEVVQSKMESKDLQIMVRDKQTNLALSGVVVSIDGPDIKEKSTTDADGLATKLTAVKNGTYEVMGEKNGIRTPLLILTDADFNTNSKVIFKEIFHDDPRFTLIGETFDCAVERNLSNINTVLTNSGNRINSSQISDAEGKFIYQLDPQADFTVVANQQGRYSQTELVTTKGLDRSQTLYVTLKLGVCDLEKDGSWVLKNILYDFDKSNIRSDAALVLDNVVTIMKQNPSLRIELSSHTDSRGDGVYNQKLSQRRADAAVAYLVDNGIAKDRLIAKGYGESKLLNNCGNGVECSEEMHQENRRTEIKVLAYMK</sequence>
<evidence type="ECO:0000313" key="7">
    <source>
        <dbReference type="EMBL" id="SKB44650.1"/>
    </source>
</evidence>
<evidence type="ECO:0000256" key="3">
    <source>
        <dbReference type="ARBA" id="ARBA00023237"/>
    </source>
</evidence>
<reference evidence="8" key="1">
    <citation type="submission" date="2017-02" db="EMBL/GenBank/DDBJ databases">
        <authorList>
            <person name="Varghese N."/>
            <person name="Submissions S."/>
        </authorList>
    </citation>
    <scope>NUCLEOTIDE SEQUENCE [LARGE SCALE GENOMIC DNA]</scope>
    <source>
        <strain evidence="8">DSM 24091</strain>
    </source>
</reference>
<dbReference type="CDD" id="cd07185">
    <property type="entry name" value="OmpA_C-like"/>
    <property type="match status" value="1"/>
</dbReference>
<comment type="subcellular location">
    <subcellularLocation>
        <location evidence="1">Cell outer membrane</location>
    </subcellularLocation>
</comment>
<dbReference type="InterPro" id="IPR006664">
    <property type="entry name" value="OMP_bac"/>
</dbReference>
<dbReference type="InterPro" id="IPR036737">
    <property type="entry name" value="OmpA-like_sf"/>
</dbReference>
<accession>A0A1T5BCD2</accession>
<protein>
    <submittedName>
        <fullName evidence="7">OmpA family protein</fullName>
    </submittedName>
</protein>
<dbReference type="Gene3D" id="3.30.1330.60">
    <property type="entry name" value="OmpA-like domain"/>
    <property type="match status" value="1"/>
</dbReference>
<dbReference type="STRING" id="1513896.SAMN05660841_00545"/>
<evidence type="ECO:0000256" key="4">
    <source>
        <dbReference type="PROSITE-ProRule" id="PRU00473"/>
    </source>
</evidence>
<dbReference type="PANTHER" id="PTHR30329:SF21">
    <property type="entry name" value="LIPOPROTEIN YIAD-RELATED"/>
    <property type="match status" value="1"/>
</dbReference>
<dbReference type="EMBL" id="FUZF01000002">
    <property type="protein sequence ID" value="SKB44650.1"/>
    <property type="molecule type" value="Genomic_DNA"/>
</dbReference>
<feature type="domain" description="OmpA-like" evidence="6">
    <location>
        <begin position="465"/>
        <end position="587"/>
    </location>
</feature>
<keyword evidence="8" id="KW-1185">Reference proteome</keyword>
<feature type="signal peptide" evidence="5">
    <location>
        <begin position="1"/>
        <end position="19"/>
    </location>
</feature>
<dbReference type="InterPro" id="IPR050330">
    <property type="entry name" value="Bact_OuterMem_StrucFunc"/>
</dbReference>
<dbReference type="Pfam" id="PF00691">
    <property type="entry name" value="OmpA"/>
    <property type="match status" value="1"/>
</dbReference>
<dbReference type="AlphaFoldDB" id="A0A1T5BCD2"/>
<dbReference type="GO" id="GO:0009279">
    <property type="term" value="C:cell outer membrane"/>
    <property type="evidence" value="ECO:0007669"/>
    <property type="project" value="UniProtKB-SubCell"/>
</dbReference>
<organism evidence="7 8">
    <name type="scientific">Sphingobacterium nematocida</name>
    <dbReference type="NCBI Taxonomy" id="1513896"/>
    <lineage>
        <taxon>Bacteria</taxon>
        <taxon>Pseudomonadati</taxon>
        <taxon>Bacteroidota</taxon>
        <taxon>Sphingobacteriia</taxon>
        <taxon>Sphingobacteriales</taxon>
        <taxon>Sphingobacteriaceae</taxon>
        <taxon>Sphingobacterium</taxon>
    </lineage>
</organism>
<proteinExistence type="predicted"/>
<dbReference type="OrthoDB" id="9809364at2"/>